<protein>
    <submittedName>
        <fullName evidence="2">Antitoxin</fullName>
    </submittedName>
</protein>
<feature type="region of interest" description="Disordered" evidence="1">
    <location>
        <begin position="1"/>
        <end position="20"/>
    </location>
</feature>
<evidence type="ECO:0000313" key="3">
    <source>
        <dbReference type="Proteomes" id="UP000270261"/>
    </source>
</evidence>
<keyword evidence="3" id="KW-1185">Reference proteome</keyword>
<dbReference type="OrthoDB" id="1666683at2"/>
<organism evidence="2 3">
    <name type="scientific">Lautropia dentalis</name>
    <dbReference type="NCBI Taxonomy" id="2490857"/>
    <lineage>
        <taxon>Bacteria</taxon>
        <taxon>Pseudomonadati</taxon>
        <taxon>Pseudomonadota</taxon>
        <taxon>Betaproteobacteria</taxon>
        <taxon>Burkholderiales</taxon>
        <taxon>Burkholderiaceae</taxon>
        <taxon>Lautropia</taxon>
    </lineage>
</organism>
<gene>
    <name evidence="2" type="ORF">EHV23_11105</name>
</gene>
<accession>A0A426FMQ8</accession>
<reference evidence="2 3" key="1">
    <citation type="submission" date="2018-11" db="EMBL/GenBank/DDBJ databases">
        <title>Genome sequencing of Lautropia sp. KCOM 2505 (= ChDC F240).</title>
        <authorList>
            <person name="Kook J.-K."/>
            <person name="Park S.-N."/>
            <person name="Lim Y.K."/>
        </authorList>
    </citation>
    <scope>NUCLEOTIDE SEQUENCE [LARGE SCALE GENOMIC DNA]</scope>
    <source>
        <strain evidence="2 3">KCOM 2505</strain>
    </source>
</reference>
<evidence type="ECO:0000313" key="2">
    <source>
        <dbReference type="EMBL" id="RRN43932.1"/>
    </source>
</evidence>
<dbReference type="Proteomes" id="UP000270261">
    <property type="component" value="Unassembled WGS sequence"/>
</dbReference>
<dbReference type="EMBL" id="RRUE01000002">
    <property type="protein sequence ID" value="RRN43932.1"/>
    <property type="molecule type" value="Genomic_DNA"/>
</dbReference>
<name>A0A426FMQ8_9BURK</name>
<proteinExistence type="predicted"/>
<evidence type="ECO:0000256" key="1">
    <source>
        <dbReference type="SAM" id="MobiDB-lite"/>
    </source>
</evidence>
<dbReference type="AlphaFoldDB" id="A0A426FMQ8"/>
<dbReference type="RefSeq" id="WP_125096132.1">
    <property type="nucleotide sequence ID" value="NZ_RRUE01000002.1"/>
</dbReference>
<sequence>MNTATPTLDPLIHDDPTTGEEPGYVEWVREQIAQALAETGPGKEHDQFMTEMRQRILSRAGQAQ</sequence>
<dbReference type="Gene3D" id="6.20.450.20">
    <property type="match status" value="1"/>
</dbReference>
<comment type="caution">
    <text evidence="2">The sequence shown here is derived from an EMBL/GenBank/DDBJ whole genome shotgun (WGS) entry which is preliminary data.</text>
</comment>